<proteinExistence type="predicted"/>
<evidence type="ECO:0000256" key="1">
    <source>
        <dbReference type="SAM" id="MobiDB-lite"/>
    </source>
</evidence>
<accession>A0A453LLW6</accession>
<reference evidence="3" key="1">
    <citation type="journal article" date="2014" name="Science">
        <title>Ancient hybridizations among the ancestral genomes of bread wheat.</title>
        <authorList>
            <consortium name="International Wheat Genome Sequencing Consortium,"/>
            <person name="Marcussen T."/>
            <person name="Sandve S.R."/>
            <person name="Heier L."/>
            <person name="Spannagl M."/>
            <person name="Pfeifer M."/>
            <person name="Jakobsen K.S."/>
            <person name="Wulff B.B."/>
            <person name="Steuernagel B."/>
            <person name="Mayer K.F."/>
            <person name="Olsen O.A."/>
        </authorList>
    </citation>
    <scope>NUCLEOTIDE SEQUENCE [LARGE SCALE GENOMIC DNA]</scope>
    <source>
        <strain evidence="3">cv. AL8/78</strain>
    </source>
</reference>
<sequence length="77" mass="8573">MQELQQTKSKEGCGNAHLPHEHVITKNVHAENNLAVQQGGPEPSLRLHQVTNQNDHAQNSNATKPHGHHQVTKQVHQ</sequence>
<dbReference type="Gramene" id="AET4Gv20021800.1">
    <property type="protein sequence ID" value="AET4Gv20021800.1"/>
    <property type="gene ID" value="AET4Gv20021800"/>
</dbReference>
<dbReference type="Proteomes" id="UP000015105">
    <property type="component" value="Chromosome 4D"/>
</dbReference>
<organism evidence="2 3">
    <name type="scientific">Aegilops tauschii subsp. strangulata</name>
    <name type="common">Goatgrass</name>
    <dbReference type="NCBI Taxonomy" id="200361"/>
    <lineage>
        <taxon>Eukaryota</taxon>
        <taxon>Viridiplantae</taxon>
        <taxon>Streptophyta</taxon>
        <taxon>Embryophyta</taxon>
        <taxon>Tracheophyta</taxon>
        <taxon>Spermatophyta</taxon>
        <taxon>Magnoliopsida</taxon>
        <taxon>Liliopsida</taxon>
        <taxon>Poales</taxon>
        <taxon>Poaceae</taxon>
        <taxon>BOP clade</taxon>
        <taxon>Pooideae</taxon>
        <taxon>Triticodae</taxon>
        <taxon>Triticeae</taxon>
        <taxon>Triticinae</taxon>
        <taxon>Aegilops</taxon>
    </lineage>
</organism>
<reference evidence="2" key="5">
    <citation type="journal article" date="2021" name="G3 (Bethesda)">
        <title>Aegilops tauschii genome assembly Aet v5.0 features greater sequence contiguity and improved annotation.</title>
        <authorList>
            <person name="Wang L."/>
            <person name="Zhu T."/>
            <person name="Rodriguez J.C."/>
            <person name="Deal K.R."/>
            <person name="Dubcovsky J."/>
            <person name="McGuire P.E."/>
            <person name="Lux T."/>
            <person name="Spannagl M."/>
            <person name="Mayer K.F.X."/>
            <person name="Baldrich P."/>
            <person name="Meyers B.C."/>
            <person name="Huo N."/>
            <person name="Gu Y.Q."/>
            <person name="Zhou H."/>
            <person name="Devos K.M."/>
            <person name="Bennetzen J.L."/>
            <person name="Unver T."/>
            <person name="Budak H."/>
            <person name="Gulick P.J."/>
            <person name="Galiba G."/>
            <person name="Kalapos B."/>
            <person name="Nelson D.R."/>
            <person name="Li P."/>
            <person name="You F.M."/>
            <person name="Luo M.C."/>
            <person name="Dvorak J."/>
        </authorList>
    </citation>
    <scope>NUCLEOTIDE SEQUENCE [LARGE SCALE GENOMIC DNA]</scope>
    <source>
        <strain evidence="2">cv. AL8/78</strain>
    </source>
</reference>
<reference evidence="2" key="3">
    <citation type="journal article" date="2017" name="Nature">
        <title>Genome sequence of the progenitor of the wheat D genome Aegilops tauschii.</title>
        <authorList>
            <person name="Luo M.C."/>
            <person name="Gu Y.Q."/>
            <person name="Puiu D."/>
            <person name="Wang H."/>
            <person name="Twardziok S.O."/>
            <person name="Deal K.R."/>
            <person name="Huo N."/>
            <person name="Zhu T."/>
            <person name="Wang L."/>
            <person name="Wang Y."/>
            <person name="McGuire P.E."/>
            <person name="Liu S."/>
            <person name="Long H."/>
            <person name="Ramasamy R.K."/>
            <person name="Rodriguez J.C."/>
            <person name="Van S.L."/>
            <person name="Yuan L."/>
            <person name="Wang Z."/>
            <person name="Xia Z."/>
            <person name="Xiao L."/>
            <person name="Anderson O.D."/>
            <person name="Ouyang S."/>
            <person name="Liang Y."/>
            <person name="Zimin A.V."/>
            <person name="Pertea G."/>
            <person name="Qi P."/>
            <person name="Bennetzen J.L."/>
            <person name="Dai X."/>
            <person name="Dawson M.W."/>
            <person name="Muller H.G."/>
            <person name="Kugler K."/>
            <person name="Rivarola-Duarte L."/>
            <person name="Spannagl M."/>
            <person name="Mayer K.F.X."/>
            <person name="Lu F.H."/>
            <person name="Bevan M.W."/>
            <person name="Leroy P."/>
            <person name="Li P."/>
            <person name="You F.M."/>
            <person name="Sun Q."/>
            <person name="Liu Z."/>
            <person name="Lyons E."/>
            <person name="Wicker T."/>
            <person name="Salzberg S.L."/>
            <person name="Devos K.M."/>
            <person name="Dvorak J."/>
        </authorList>
    </citation>
    <scope>NUCLEOTIDE SEQUENCE [LARGE SCALE GENOMIC DNA]</scope>
    <source>
        <strain evidence="2">cv. AL8/78</strain>
    </source>
</reference>
<name>A0A453LLW6_AEGTS</name>
<dbReference type="Gramene" id="AET6Gv20886000.1">
    <property type="protein sequence ID" value="AET6Gv20886000.1"/>
    <property type="gene ID" value="AET6Gv20886000"/>
</dbReference>
<feature type="compositionally biased region" description="Basic residues" evidence="1">
    <location>
        <begin position="65"/>
        <end position="77"/>
    </location>
</feature>
<dbReference type="EnsemblPlants" id="AET5Gv20834000.1">
    <property type="protein sequence ID" value="AET5Gv20834000.1"/>
    <property type="gene ID" value="AET5Gv20834000"/>
</dbReference>
<dbReference type="EnsemblPlants" id="AET6Gv20886000.1">
    <property type="protein sequence ID" value="AET6Gv20886000.1"/>
    <property type="gene ID" value="AET6Gv20886000"/>
</dbReference>
<dbReference type="AlphaFoldDB" id="A0A453LLW6"/>
<feature type="region of interest" description="Disordered" evidence="1">
    <location>
        <begin position="1"/>
        <end position="77"/>
    </location>
</feature>
<keyword evidence="3" id="KW-1185">Reference proteome</keyword>
<dbReference type="EnsemblPlants" id="AET4Gv20021800.1">
    <property type="protein sequence ID" value="AET4Gv20021800.1"/>
    <property type="gene ID" value="AET4Gv20021800"/>
</dbReference>
<reference evidence="3" key="2">
    <citation type="journal article" date="2017" name="Nat. Plants">
        <title>The Aegilops tauschii genome reveals multiple impacts of transposons.</title>
        <authorList>
            <person name="Zhao G."/>
            <person name="Zou C."/>
            <person name="Li K."/>
            <person name="Wang K."/>
            <person name="Li T."/>
            <person name="Gao L."/>
            <person name="Zhang X."/>
            <person name="Wang H."/>
            <person name="Yang Z."/>
            <person name="Liu X."/>
            <person name="Jiang W."/>
            <person name="Mao L."/>
            <person name="Kong X."/>
            <person name="Jiao Y."/>
            <person name="Jia J."/>
        </authorList>
    </citation>
    <scope>NUCLEOTIDE SEQUENCE [LARGE SCALE GENOMIC DNA]</scope>
    <source>
        <strain evidence="3">cv. AL8/78</strain>
    </source>
</reference>
<protein>
    <submittedName>
        <fullName evidence="2">Uncharacterized protein</fullName>
    </submittedName>
</protein>
<dbReference type="Gramene" id="AET5Gv20834000.1">
    <property type="protein sequence ID" value="AET5Gv20834000.1"/>
    <property type="gene ID" value="AET5Gv20834000"/>
</dbReference>
<evidence type="ECO:0000313" key="3">
    <source>
        <dbReference type="Proteomes" id="UP000015105"/>
    </source>
</evidence>
<reference evidence="2" key="4">
    <citation type="submission" date="2019-03" db="UniProtKB">
        <authorList>
            <consortium name="EnsemblPlants"/>
        </authorList>
    </citation>
    <scope>IDENTIFICATION</scope>
</reference>
<evidence type="ECO:0000313" key="2">
    <source>
        <dbReference type="EnsemblPlants" id="AET5Gv20834000.1"/>
    </source>
</evidence>
<feature type="compositionally biased region" description="Polar residues" evidence="1">
    <location>
        <begin position="49"/>
        <end position="63"/>
    </location>
</feature>
<dbReference type="Proteomes" id="UP000015105">
    <property type="component" value="Chromosome 5D"/>
</dbReference>
<dbReference type="Proteomes" id="UP000015105">
    <property type="component" value="Chromosome 6D"/>
</dbReference>